<keyword evidence="2" id="KW-0472">Membrane</keyword>
<dbReference type="SMART" id="SM00257">
    <property type="entry name" value="LysM"/>
    <property type="match status" value="1"/>
</dbReference>
<accession>A0A3S0U370</accession>
<feature type="compositionally biased region" description="Basic and acidic residues" evidence="1">
    <location>
        <begin position="103"/>
        <end position="113"/>
    </location>
</feature>
<reference evidence="4 5" key="1">
    <citation type="submission" date="2018-12" db="EMBL/GenBank/DDBJ databases">
        <title>Bacillus chawlae sp. nov., Bacillus glennii sp. nov., and Bacillus saganii sp. nov. Isolated from the Vehicle Assembly Building at Kennedy Space Center where the Viking Spacecraft were Assembled.</title>
        <authorList>
            <person name="Seuylemezian A."/>
            <person name="Vaishampayan P."/>
        </authorList>
    </citation>
    <scope>NUCLEOTIDE SEQUENCE [LARGE SCALE GENOMIC DNA]</scope>
    <source>
        <strain evidence="4 5">L5</strain>
    </source>
</reference>
<feature type="transmembrane region" description="Helical" evidence="2">
    <location>
        <begin position="48"/>
        <end position="69"/>
    </location>
</feature>
<feature type="compositionally biased region" description="Polar residues" evidence="1">
    <location>
        <begin position="1"/>
        <end position="10"/>
    </location>
</feature>
<keyword evidence="5" id="KW-1185">Reference proteome</keyword>
<dbReference type="AlphaFoldDB" id="A0A3S0U370"/>
<evidence type="ECO:0000259" key="3">
    <source>
        <dbReference type="PROSITE" id="PS51782"/>
    </source>
</evidence>
<dbReference type="Gene3D" id="3.10.350.10">
    <property type="entry name" value="LysM domain"/>
    <property type="match status" value="1"/>
</dbReference>
<feature type="region of interest" description="Disordered" evidence="1">
    <location>
        <begin position="90"/>
        <end position="138"/>
    </location>
</feature>
<proteinExistence type="predicted"/>
<feature type="compositionally biased region" description="Polar residues" evidence="1">
    <location>
        <begin position="114"/>
        <end position="127"/>
    </location>
</feature>
<dbReference type="Pfam" id="PF01476">
    <property type="entry name" value="LysM"/>
    <property type="match status" value="1"/>
</dbReference>
<dbReference type="PROSITE" id="PS51782">
    <property type="entry name" value="LYSM"/>
    <property type="match status" value="1"/>
</dbReference>
<feature type="domain" description="LysM" evidence="3">
    <location>
        <begin position="147"/>
        <end position="193"/>
    </location>
</feature>
<feature type="compositionally biased region" description="Basic and acidic residues" evidence="1">
    <location>
        <begin position="11"/>
        <end position="22"/>
    </location>
</feature>
<evidence type="ECO:0000313" key="4">
    <source>
        <dbReference type="EMBL" id="RUQ29274.1"/>
    </source>
</evidence>
<organism evidence="4 5">
    <name type="scientific">Peribacillus cavernae</name>
    <dbReference type="NCBI Taxonomy" id="1674310"/>
    <lineage>
        <taxon>Bacteria</taxon>
        <taxon>Bacillati</taxon>
        <taxon>Bacillota</taxon>
        <taxon>Bacilli</taxon>
        <taxon>Bacillales</taxon>
        <taxon>Bacillaceae</taxon>
        <taxon>Peribacillus</taxon>
    </lineage>
</organism>
<keyword evidence="2" id="KW-0812">Transmembrane</keyword>
<evidence type="ECO:0000313" key="5">
    <source>
        <dbReference type="Proteomes" id="UP000267430"/>
    </source>
</evidence>
<dbReference type="InterPro" id="IPR018392">
    <property type="entry name" value="LysM"/>
</dbReference>
<dbReference type="RefSeq" id="WP_126864687.1">
    <property type="nucleotide sequence ID" value="NZ_JAUSTX010000006.1"/>
</dbReference>
<dbReference type="EMBL" id="RYZZ01000010">
    <property type="protein sequence ID" value="RUQ29274.1"/>
    <property type="molecule type" value="Genomic_DNA"/>
</dbReference>
<feature type="compositionally biased region" description="Basic and acidic residues" evidence="1">
    <location>
        <begin position="128"/>
        <end position="138"/>
    </location>
</feature>
<gene>
    <name evidence="4" type="ORF">ELQ35_09925</name>
</gene>
<dbReference type="SUPFAM" id="SSF54106">
    <property type="entry name" value="LysM domain"/>
    <property type="match status" value="1"/>
</dbReference>
<evidence type="ECO:0000256" key="1">
    <source>
        <dbReference type="SAM" id="MobiDB-lite"/>
    </source>
</evidence>
<dbReference type="OrthoDB" id="2583609at2"/>
<sequence>MEQNINTQHGQAEKLQSDAGQERKKKPLPSRSEMRRNKKKKNKWKMKFPLLKLLALFFILMPVSIYGLYTYFGQKPLSALGENGFETVEISGGTEEDGIPGTDEAKSPEDAQETKAQQTDSIAAGTQTHRDKQVQDSKEQEKGYKILYHTVEPEETIFDVSLKYYNSDDGVALIQKWNQLSGTGIEVGQVLKIPIKQ</sequence>
<feature type="region of interest" description="Disordered" evidence="1">
    <location>
        <begin position="1"/>
        <end position="41"/>
    </location>
</feature>
<comment type="caution">
    <text evidence="4">The sequence shown here is derived from an EMBL/GenBank/DDBJ whole genome shotgun (WGS) entry which is preliminary data.</text>
</comment>
<name>A0A3S0U370_9BACI</name>
<evidence type="ECO:0000256" key="2">
    <source>
        <dbReference type="SAM" id="Phobius"/>
    </source>
</evidence>
<dbReference type="InterPro" id="IPR036779">
    <property type="entry name" value="LysM_dom_sf"/>
</dbReference>
<keyword evidence="2" id="KW-1133">Transmembrane helix</keyword>
<dbReference type="Proteomes" id="UP000267430">
    <property type="component" value="Unassembled WGS sequence"/>
</dbReference>
<protein>
    <submittedName>
        <fullName evidence="4">LysM peptidoglycan-binding domain-containing protein</fullName>
    </submittedName>
</protein>